<dbReference type="HAMAP" id="MF_00161">
    <property type="entry name" value="LspA"/>
    <property type="match status" value="1"/>
</dbReference>
<dbReference type="AlphaFoldDB" id="A0A6J5YPF6"/>
<evidence type="ECO:0000256" key="3">
    <source>
        <dbReference type="ARBA" id="ARBA00022692"/>
    </source>
</evidence>
<evidence type="ECO:0000256" key="5">
    <source>
        <dbReference type="ARBA" id="ARBA00022989"/>
    </source>
</evidence>
<name>A0A6J5YPF6_9ZZZZ</name>
<dbReference type="PANTHER" id="PTHR33695">
    <property type="entry name" value="LIPOPROTEIN SIGNAL PEPTIDASE"/>
    <property type="match status" value="1"/>
</dbReference>
<evidence type="ECO:0000313" key="8">
    <source>
        <dbReference type="EMBL" id="CAB4329900.1"/>
    </source>
</evidence>
<keyword evidence="4" id="KW-0378">Hydrolase</keyword>
<dbReference type="PANTHER" id="PTHR33695:SF1">
    <property type="entry name" value="LIPOPROTEIN SIGNAL PEPTIDASE"/>
    <property type="match status" value="1"/>
</dbReference>
<accession>A0A6J5YPF6</accession>
<evidence type="ECO:0000256" key="7">
    <source>
        <dbReference type="SAM" id="Phobius"/>
    </source>
</evidence>
<sequence length="143" mass="15521">MDYLSKELALTYLSDGPVKIVGSLLQLKLAFNSGAAFSFASNATIFLSTFAMIVAASIFYYGRKITSTRWAIALGLALGGIFGNLNDRIFRPPGGLQGEVVDWIQLPNWPIFNIADMSVVSAAILITYLSWKNVPAIGNKDVK</sequence>
<evidence type="ECO:0000256" key="4">
    <source>
        <dbReference type="ARBA" id="ARBA00022801"/>
    </source>
</evidence>
<feature type="transmembrane region" description="Helical" evidence="7">
    <location>
        <begin position="68"/>
        <end position="85"/>
    </location>
</feature>
<dbReference type="GO" id="GO:0016020">
    <property type="term" value="C:membrane"/>
    <property type="evidence" value="ECO:0007669"/>
    <property type="project" value="InterPro"/>
</dbReference>
<keyword evidence="2" id="KW-0645">Protease</keyword>
<dbReference type="PRINTS" id="PR00781">
    <property type="entry name" value="LIPOSIGPTASE"/>
</dbReference>
<proteinExistence type="inferred from homology"/>
<dbReference type="GO" id="GO:0006508">
    <property type="term" value="P:proteolysis"/>
    <property type="evidence" value="ECO:0007669"/>
    <property type="project" value="UniProtKB-KW"/>
</dbReference>
<evidence type="ECO:0000256" key="6">
    <source>
        <dbReference type="ARBA" id="ARBA00023136"/>
    </source>
</evidence>
<protein>
    <submittedName>
        <fullName evidence="8">Unannotated protein</fullName>
    </submittedName>
</protein>
<keyword evidence="3 7" id="KW-0812">Transmembrane</keyword>
<dbReference type="Pfam" id="PF01252">
    <property type="entry name" value="Peptidase_A8"/>
    <property type="match status" value="1"/>
</dbReference>
<feature type="transmembrane region" description="Helical" evidence="7">
    <location>
        <begin position="35"/>
        <end position="61"/>
    </location>
</feature>
<keyword evidence="5 7" id="KW-1133">Transmembrane helix</keyword>
<dbReference type="InterPro" id="IPR001872">
    <property type="entry name" value="Peptidase_A8"/>
</dbReference>
<keyword evidence="1" id="KW-1003">Cell membrane</keyword>
<feature type="transmembrane region" description="Helical" evidence="7">
    <location>
        <begin position="111"/>
        <end position="131"/>
    </location>
</feature>
<reference evidence="8" key="1">
    <citation type="submission" date="2020-05" db="EMBL/GenBank/DDBJ databases">
        <authorList>
            <person name="Chiriac C."/>
            <person name="Salcher M."/>
            <person name="Ghai R."/>
            <person name="Kavagutti S V."/>
        </authorList>
    </citation>
    <scope>NUCLEOTIDE SEQUENCE</scope>
</reference>
<evidence type="ECO:0000256" key="1">
    <source>
        <dbReference type="ARBA" id="ARBA00022475"/>
    </source>
</evidence>
<dbReference type="GO" id="GO:0004190">
    <property type="term" value="F:aspartic-type endopeptidase activity"/>
    <property type="evidence" value="ECO:0007669"/>
    <property type="project" value="InterPro"/>
</dbReference>
<keyword evidence="6 7" id="KW-0472">Membrane</keyword>
<evidence type="ECO:0000256" key="2">
    <source>
        <dbReference type="ARBA" id="ARBA00022670"/>
    </source>
</evidence>
<gene>
    <name evidence="8" type="ORF">UFOPK4028_00066</name>
</gene>
<dbReference type="EMBL" id="CAESAC010000004">
    <property type="protein sequence ID" value="CAB4329900.1"/>
    <property type="molecule type" value="Genomic_DNA"/>
</dbReference>
<organism evidence="8">
    <name type="scientific">freshwater metagenome</name>
    <dbReference type="NCBI Taxonomy" id="449393"/>
    <lineage>
        <taxon>unclassified sequences</taxon>
        <taxon>metagenomes</taxon>
        <taxon>ecological metagenomes</taxon>
    </lineage>
</organism>